<dbReference type="InterPro" id="IPR032774">
    <property type="entry name" value="WG_beta_rep"/>
</dbReference>
<keyword evidence="1" id="KW-0732">Signal</keyword>
<dbReference type="OrthoDB" id="5464673at2"/>
<evidence type="ECO:0000313" key="3">
    <source>
        <dbReference type="Proteomes" id="UP000283433"/>
    </source>
</evidence>
<dbReference type="SUPFAM" id="SSF69360">
    <property type="entry name" value="Cell wall binding repeat"/>
    <property type="match status" value="2"/>
</dbReference>
<dbReference type="PANTHER" id="PTHR37841">
    <property type="entry name" value="GLR2918 PROTEIN"/>
    <property type="match status" value="1"/>
</dbReference>
<dbReference type="Pfam" id="PF14903">
    <property type="entry name" value="WG_beta_rep"/>
    <property type="match status" value="4"/>
</dbReference>
<dbReference type="PANTHER" id="PTHR37841:SF1">
    <property type="entry name" value="DUF3298 DOMAIN-CONTAINING PROTEIN"/>
    <property type="match status" value="1"/>
</dbReference>
<organism evidence="2 3">
    <name type="scientific">Pelobium manganitolerans</name>
    <dbReference type="NCBI Taxonomy" id="1842495"/>
    <lineage>
        <taxon>Bacteria</taxon>
        <taxon>Pseudomonadati</taxon>
        <taxon>Bacteroidota</taxon>
        <taxon>Sphingobacteriia</taxon>
        <taxon>Sphingobacteriales</taxon>
        <taxon>Sphingobacteriaceae</taxon>
        <taxon>Pelobium</taxon>
    </lineage>
</organism>
<evidence type="ECO:0000256" key="1">
    <source>
        <dbReference type="SAM" id="SignalP"/>
    </source>
</evidence>
<dbReference type="AlphaFoldDB" id="A0A419S9E2"/>
<evidence type="ECO:0000313" key="2">
    <source>
        <dbReference type="EMBL" id="RKD18646.1"/>
    </source>
</evidence>
<feature type="chain" id="PRO_5018985348" description="WG repeat-containing protein" evidence="1">
    <location>
        <begin position="23"/>
        <end position="304"/>
    </location>
</feature>
<proteinExistence type="predicted"/>
<protein>
    <recommendedName>
        <fullName evidence="4">WG repeat-containing protein</fullName>
    </recommendedName>
</protein>
<dbReference type="RefSeq" id="WP_120180824.1">
    <property type="nucleotide sequence ID" value="NZ_MBTA01000004.1"/>
</dbReference>
<sequence length="304" mass="33875">MKTIIKTTAIAICTFIATAVQAQQLVVFKENGKAGFKDQSGKVIIAPKYDDYRTKDASRTKDDEVYRVAINEKWGLIDGKTGKELTSLKYEKINAFSDGLAGVLLDLKWGFIDKNGKEVFPLKYDEPSADGVYGLGYDFYDGIAVVSIGYKYGVIDKTGKEIVPFKYHSIGEFSEGMASIRLADKFGFVNKNGKEIVPAKYDDVQRFEDGFAKVSLAGKWGTIDKTGKEIIAVKYDDIHDFNRGLACVGIGDNWGYVDTTGKEVIPLKFEETFWADENTIHARKADGTVVKFDKKGNELKKENR</sequence>
<reference evidence="2 3" key="1">
    <citation type="submission" date="2016-07" db="EMBL/GenBank/DDBJ databases">
        <title>Genome of Pelobium manganitolerans.</title>
        <authorList>
            <person name="Wu S."/>
            <person name="Wang G."/>
        </authorList>
    </citation>
    <scope>NUCLEOTIDE SEQUENCE [LARGE SCALE GENOMIC DNA]</scope>
    <source>
        <strain evidence="2 3">YS-25</strain>
    </source>
</reference>
<gene>
    <name evidence="2" type="ORF">BCY91_15025</name>
</gene>
<feature type="signal peptide" evidence="1">
    <location>
        <begin position="1"/>
        <end position="22"/>
    </location>
</feature>
<comment type="caution">
    <text evidence="2">The sequence shown here is derived from an EMBL/GenBank/DDBJ whole genome shotgun (WGS) entry which is preliminary data.</text>
</comment>
<dbReference type="EMBL" id="MBTA01000004">
    <property type="protein sequence ID" value="RKD18646.1"/>
    <property type="molecule type" value="Genomic_DNA"/>
</dbReference>
<accession>A0A419S9E2</accession>
<dbReference type="Proteomes" id="UP000283433">
    <property type="component" value="Unassembled WGS sequence"/>
</dbReference>
<evidence type="ECO:0008006" key="4">
    <source>
        <dbReference type="Google" id="ProtNLM"/>
    </source>
</evidence>
<keyword evidence="3" id="KW-1185">Reference proteome</keyword>
<name>A0A419S9E2_9SPHI</name>